<accession>A0AAU9M8Q8</accession>
<dbReference type="EMBL" id="CAKMRJ010001112">
    <property type="protein sequence ID" value="CAH1423070.1"/>
    <property type="molecule type" value="Genomic_DNA"/>
</dbReference>
<name>A0AAU9M8Q8_9ASTR</name>
<sequence>MLLNHPFVKGLLDDNVNEVDKSQKEVFDINNITSSLAFSHDDDDDDDDDGELWSSSFTDGSSYDGLSSWSEGDVNAIKSEESRRFHQVQKYPITLTVSKGV</sequence>
<evidence type="ECO:0008006" key="3">
    <source>
        <dbReference type="Google" id="ProtNLM"/>
    </source>
</evidence>
<dbReference type="Proteomes" id="UP001157418">
    <property type="component" value="Unassembled WGS sequence"/>
</dbReference>
<reference evidence="1 2" key="1">
    <citation type="submission" date="2022-01" db="EMBL/GenBank/DDBJ databases">
        <authorList>
            <person name="Xiong W."/>
            <person name="Schranz E."/>
        </authorList>
    </citation>
    <scope>NUCLEOTIDE SEQUENCE [LARGE SCALE GENOMIC DNA]</scope>
</reference>
<evidence type="ECO:0000313" key="2">
    <source>
        <dbReference type="Proteomes" id="UP001157418"/>
    </source>
</evidence>
<evidence type="ECO:0000313" key="1">
    <source>
        <dbReference type="EMBL" id="CAH1423070.1"/>
    </source>
</evidence>
<protein>
    <recommendedName>
        <fullName evidence="3">Protein kinase domain-containing protein</fullName>
    </recommendedName>
</protein>
<organism evidence="1 2">
    <name type="scientific">Lactuca virosa</name>
    <dbReference type="NCBI Taxonomy" id="75947"/>
    <lineage>
        <taxon>Eukaryota</taxon>
        <taxon>Viridiplantae</taxon>
        <taxon>Streptophyta</taxon>
        <taxon>Embryophyta</taxon>
        <taxon>Tracheophyta</taxon>
        <taxon>Spermatophyta</taxon>
        <taxon>Magnoliopsida</taxon>
        <taxon>eudicotyledons</taxon>
        <taxon>Gunneridae</taxon>
        <taxon>Pentapetalae</taxon>
        <taxon>asterids</taxon>
        <taxon>campanulids</taxon>
        <taxon>Asterales</taxon>
        <taxon>Asteraceae</taxon>
        <taxon>Cichorioideae</taxon>
        <taxon>Cichorieae</taxon>
        <taxon>Lactucinae</taxon>
        <taxon>Lactuca</taxon>
    </lineage>
</organism>
<dbReference type="AlphaFoldDB" id="A0AAU9M8Q8"/>
<keyword evidence="2" id="KW-1185">Reference proteome</keyword>
<comment type="caution">
    <text evidence="1">The sequence shown here is derived from an EMBL/GenBank/DDBJ whole genome shotgun (WGS) entry which is preliminary data.</text>
</comment>
<proteinExistence type="predicted"/>
<gene>
    <name evidence="1" type="ORF">LVIROSA_LOCUS10363</name>
</gene>